<dbReference type="InterPro" id="IPR012677">
    <property type="entry name" value="Nucleotide-bd_a/b_plait_sf"/>
</dbReference>
<proteinExistence type="predicted"/>
<comment type="caution">
    <text evidence="4">The sequence shown here is derived from an EMBL/GenBank/DDBJ whole genome shotgun (WGS) entry which is preliminary data.</text>
</comment>
<keyword evidence="3" id="KW-0508">mRNA splicing</keyword>
<evidence type="ECO:0000256" key="2">
    <source>
        <dbReference type="ARBA" id="ARBA00022884"/>
    </source>
</evidence>
<evidence type="ECO:0000313" key="5">
    <source>
        <dbReference type="Proteomes" id="UP000631114"/>
    </source>
</evidence>
<dbReference type="Proteomes" id="UP000631114">
    <property type="component" value="Unassembled WGS sequence"/>
</dbReference>
<accession>A0A835IAM1</accession>
<reference evidence="4 5" key="1">
    <citation type="submission" date="2020-10" db="EMBL/GenBank/DDBJ databases">
        <title>The Coptis chinensis genome and diversification of protoberbering-type alkaloids.</title>
        <authorList>
            <person name="Wang B."/>
            <person name="Shu S."/>
            <person name="Song C."/>
            <person name="Liu Y."/>
        </authorList>
    </citation>
    <scope>NUCLEOTIDE SEQUENCE [LARGE SCALE GENOMIC DNA]</scope>
    <source>
        <strain evidence="4">HL-2020</strain>
        <tissue evidence="4">Leaf</tissue>
    </source>
</reference>
<evidence type="ECO:0000256" key="3">
    <source>
        <dbReference type="ARBA" id="ARBA00023187"/>
    </source>
</evidence>
<dbReference type="GO" id="GO:0006397">
    <property type="term" value="P:mRNA processing"/>
    <property type="evidence" value="ECO:0007669"/>
    <property type="project" value="UniProtKB-KW"/>
</dbReference>
<dbReference type="GO" id="GO:0008380">
    <property type="term" value="P:RNA splicing"/>
    <property type="evidence" value="ECO:0007669"/>
    <property type="project" value="UniProtKB-KW"/>
</dbReference>
<gene>
    <name evidence="4" type="ORF">IFM89_009552</name>
</gene>
<keyword evidence="1" id="KW-0507">mRNA processing</keyword>
<organism evidence="4 5">
    <name type="scientific">Coptis chinensis</name>
    <dbReference type="NCBI Taxonomy" id="261450"/>
    <lineage>
        <taxon>Eukaryota</taxon>
        <taxon>Viridiplantae</taxon>
        <taxon>Streptophyta</taxon>
        <taxon>Embryophyta</taxon>
        <taxon>Tracheophyta</taxon>
        <taxon>Spermatophyta</taxon>
        <taxon>Magnoliopsida</taxon>
        <taxon>Ranunculales</taxon>
        <taxon>Ranunculaceae</taxon>
        <taxon>Coptidoideae</taxon>
        <taxon>Coptis</taxon>
    </lineage>
</organism>
<dbReference type="AlphaFoldDB" id="A0A835IAM1"/>
<dbReference type="OrthoDB" id="1742066at2759"/>
<dbReference type="Gene3D" id="3.30.70.330">
    <property type="match status" value="1"/>
</dbReference>
<evidence type="ECO:0000313" key="4">
    <source>
        <dbReference type="EMBL" id="KAF9613664.1"/>
    </source>
</evidence>
<evidence type="ECO:0000256" key="1">
    <source>
        <dbReference type="ARBA" id="ARBA00022664"/>
    </source>
</evidence>
<dbReference type="EMBL" id="JADFTS010000003">
    <property type="protein sequence ID" value="KAF9613664.1"/>
    <property type="molecule type" value="Genomic_DNA"/>
</dbReference>
<keyword evidence="5" id="KW-1185">Reference proteome</keyword>
<dbReference type="GO" id="GO:0003723">
    <property type="term" value="F:RNA binding"/>
    <property type="evidence" value="ECO:0007669"/>
    <property type="project" value="UniProtKB-KW"/>
</dbReference>
<keyword evidence="2" id="KW-0694">RNA-binding</keyword>
<sequence length="102" mass="11325">MIPSQLTRVTRHARRVYVGDLPTGVDEQLEGSSTSPFHFTQHIPYASSLWFSCVMVGIGAYFTGPDLAVVDIYINRENKYAILEMRSVALASNAMVLDGIIF</sequence>
<protein>
    <submittedName>
        <fullName evidence="4">Uncharacterized protein</fullName>
    </submittedName>
</protein>
<name>A0A835IAM1_9MAGN</name>
<dbReference type="PANTHER" id="PTHR23139">
    <property type="entry name" value="RNA-BINDING PROTEIN"/>
    <property type="match status" value="1"/>
</dbReference>